<sequence>MSEKKTSGIKNFFEEFKAFAMRGNVLDMAVGVVVGSAFTAIVNSLVNDIISPIIGLFFNADFSDVVIQIGDVGIGVGAFLNAIINFLIVAFVLFLTIKAINMLHKKPVEEPKEPATKKCPYCQSEIAIKAVRCPHCTSKLEGFPEAKL</sequence>
<evidence type="ECO:0000256" key="6">
    <source>
        <dbReference type="ARBA" id="ARBA00022989"/>
    </source>
</evidence>
<dbReference type="InterPro" id="IPR001185">
    <property type="entry name" value="MS_channel"/>
</dbReference>
<feature type="transmembrane region" description="Helical" evidence="10">
    <location>
        <begin position="66"/>
        <end position="97"/>
    </location>
</feature>
<gene>
    <name evidence="10 11" type="primary">mscL</name>
    <name evidence="11" type="ORF">DWZ46_00120</name>
</gene>
<comment type="subunit">
    <text evidence="10">Homopentamer.</text>
</comment>
<evidence type="ECO:0000256" key="5">
    <source>
        <dbReference type="ARBA" id="ARBA00022692"/>
    </source>
</evidence>
<comment type="function">
    <text evidence="10">Channel that opens in response to stretch forces in the membrane lipid bilayer. May participate in the regulation of osmotic pressure changes within the cell.</text>
</comment>
<feature type="transmembrane region" description="Helical" evidence="10">
    <location>
        <begin position="25"/>
        <end position="46"/>
    </location>
</feature>
<evidence type="ECO:0000256" key="3">
    <source>
        <dbReference type="ARBA" id="ARBA00022448"/>
    </source>
</evidence>
<dbReference type="Pfam" id="PF01741">
    <property type="entry name" value="MscL"/>
    <property type="match status" value="1"/>
</dbReference>
<dbReference type="EMBL" id="QVER01000001">
    <property type="protein sequence ID" value="RGB93640.1"/>
    <property type="molecule type" value="Genomic_DNA"/>
</dbReference>
<dbReference type="GO" id="GO:0005886">
    <property type="term" value="C:plasma membrane"/>
    <property type="evidence" value="ECO:0007669"/>
    <property type="project" value="UniProtKB-SubCell"/>
</dbReference>
<reference evidence="11 12" key="1">
    <citation type="submission" date="2018-08" db="EMBL/GenBank/DDBJ databases">
        <title>A genome reference for cultivated species of the human gut microbiota.</title>
        <authorList>
            <person name="Zou Y."/>
            <person name="Xue W."/>
            <person name="Luo G."/>
        </authorList>
    </citation>
    <scope>NUCLEOTIDE SEQUENCE [LARGE SCALE GENOMIC DNA]</scope>
    <source>
        <strain evidence="11 12">AF32-8AC</strain>
    </source>
</reference>
<evidence type="ECO:0000313" key="11">
    <source>
        <dbReference type="EMBL" id="RGB93640.1"/>
    </source>
</evidence>
<protein>
    <recommendedName>
        <fullName evidence="10">Large-conductance mechanosensitive channel</fullName>
    </recommendedName>
</protein>
<dbReference type="PRINTS" id="PR01264">
    <property type="entry name" value="MECHCHANNEL"/>
</dbReference>
<evidence type="ECO:0000256" key="8">
    <source>
        <dbReference type="ARBA" id="ARBA00023136"/>
    </source>
</evidence>
<keyword evidence="3 10" id="KW-0813">Transport</keyword>
<comment type="similarity">
    <text evidence="2 10">Belongs to the MscL family.</text>
</comment>
<dbReference type="InterPro" id="IPR036019">
    <property type="entry name" value="MscL_channel"/>
</dbReference>
<evidence type="ECO:0000256" key="10">
    <source>
        <dbReference type="HAMAP-Rule" id="MF_00115"/>
    </source>
</evidence>
<proteinExistence type="inferred from homology"/>
<evidence type="ECO:0000256" key="2">
    <source>
        <dbReference type="ARBA" id="ARBA00007254"/>
    </source>
</evidence>
<evidence type="ECO:0000256" key="1">
    <source>
        <dbReference type="ARBA" id="ARBA00004651"/>
    </source>
</evidence>
<dbReference type="Proteomes" id="UP000260991">
    <property type="component" value="Unassembled WGS sequence"/>
</dbReference>
<evidence type="ECO:0000256" key="7">
    <source>
        <dbReference type="ARBA" id="ARBA00023065"/>
    </source>
</evidence>
<name>A0A3E2UBX3_9FIRM</name>
<dbReference type="PROSITE" id="PS01327">
    <property type="entry name" value="MSCL"/>
    <property type="match status" value="1"/>
</dbReference>
<keyword evidence="7 10" id="KW-0406">Ion transport</keyword>
<accession>A0A3E2UBX3</accession>
<keyword evidence="5 10" id="KW-0812">Transmembrane</keyword>
<dbReference type="SUPFAM" id="SSF81330">
    <property type="entry name" value="Gated mechanosensitive channel"/>
    <property type="match status" value="1"/>
</dbReference>
<keyword evidence="8 10" id="KW-0472">Membrane</keyword>
<dbReference type="NCBIfam" id="TIGR00220">
    <property type="entry name" value="mscL"/>
    <property type="match status" value="1"/>
</dbReference>
<evidence type="ECO:0000256" key="9">
    <source>
        <dbReference type="ARBA" id="ARBA00023303"/>
    </source>
</evidence>
<dbReference type="PANTHER" id="PTHR30266:SF2">
    <property type="entry name" value="LARGE-CONDUCTANCE MECHANOSENSITIVE CHANNEL"/>
    <property type="match status" value="1"/>
</dbReference>
<dbReference type="InterPro" id="IPR037673">
    <property type="entry name" value="MSC/AndL"/>
</dbReference>
<dbReference type="PANTHER" id="PTHR30266">
    <property type="entry name" value="MECHANOSENSITIVE CHANNEL MSCL"/>
    <property type="match status" value="1"/>
</dbReference>
<comment type="subcellular location">
    <subcellularLocation>
        <location evidence="1 10">Cell membrane</location>
        <topology evidence="1 10">Multi-pass membrane protein</topology>
    </subcellularLocation>
</comment>
<evidence type="ECO:0000313" key="12">
    <source>
        <dbReference type="Proteomes" id="UP000260991"/>
    </source>
</evidence>
<keyword evidence="9 10" id="KW-0407">Ion channel</keyword>
<dbReference type="HAMAP" id="MF_00115">
    <property type="entry name" value="MscL"/>
    <property type="match status" value="1"/>
</dbReference>
<dbReference type="RefSeq" id="WP_158401992.1">
    <property type="nucleotide sequence ID" value="NZ_QVER01000001.1"/>
</dbReference>
<keyword evidence="4 10" id="KW-1003">Cell membrane</keyword>
<keyword evidence="6 10" id="KW-1133">Transmembrane helix</keyword>
<dbReference type="AlphaFoldDB" id="A0A3E2UBX3"/>
<dbReference type="GO" id="GO:0008381">
    <property type="term" value="F:mechanosensitive monoatomic ion channel activity"/>
    <property type="evidence" value="ECO:0007669"/>
    <property type="project" value="UniProtKB-UniRule"/>
</dbReference>
<comment type="caution">
    <text evidence="11">The sequence shown here is derived from an EMBL/GenBank/DDBJ whole genome shotgun (WGS) entry which is preliminary data.</text>
</comment>
<organism evidence="11 12">
    <name type="scientific">Faecalibacterium prausnitzii</name>
    <dbReference type="NCBI Taxonomy" id="853"/>
    <lineage>
        <taxon>Bacteria</taxon>
        <taxon>Bacillati</taxon>
        <taxon>Bacillota</taxon>
        <taxon>Clostridia</taxon>
        <taxon>Eubacteriales</taxon>
        <taxon>Oscillospiraceae</taxon>
        <taxon>Faecalibacterium</taxon>
    </lineage>
</organism>
<dbReference type="Gene3D" id="1.10.1200.120">
    <property type="entry name" value="Large-conductance mechanosensitive channel, MscL, domain 1"/>
    <property type="match status" value="1"/>
</dbReference>
<evidence type="ECO:0000256" key="4">
    <source>
        <dbReference type="ARBA" id="ARBA00022475"/>
    </source>
</evidence>
<dbReference type="InterPro" id="IPR019823">
    <property type="entry name" value="Mechanosensitive_channel_CS"/>
</dbReference>